<dbReference type="SUPFAM" id="SSF52047">
    <property type="entry name" value="RNI-like"/>
    <property type="match status" value="1"/>
</dbReference>
<protein>
    <submittedName>
        <fullName evidence="1">Uncharacterized protein</fullName>
    </submittedName>
</protein>
<evidence type="ECO:0000313" key="1">
    <source>
        <dbReference type="EMBL" id="EWS75199.1"/>
    </source>
</evidence>
<accession>W7XKT4</accession>
<dbReference type="EMBL" id="GG662749">
    <property type="protein sequence ID" value="EWS75199.1"/>
    <property type="molecule type" value="Genomic_DNA"/>
</dbReference>
<organism evidence="1 2">
    <name type="scientific">Tetrahymena thermophila (strain SB210)</name>
    <dbReference type="NCBI Taxonomy" id="312017"/>
    <lineage>
        <taxon>Eukaryota</taxon>
        <taxon>Sar</taxon>
        <taxon>Alveolata</taxon>
        <taxon>Ciliophora</taxon>
        <taxon>Intramacronucleata</taxon>
        <taxon>Oligohymenophorea</taxon>
        <taxon>Hymenostomatida</taxon>
        <taxon>Tetrahymenina</taxon>
        <taxon>Tetrahymenidae</taxon>
        <taxon>Tetrahymena</taxon>
    </lineage>
</organism>
<dbReference type="GeneID" id="24437228"/>
<dbReference type="RefSeq" id="XP_012652190.1">
    <property type="nucleotide sequence ID" value="XM_012796736.1"/>
</dbReference>
<proteinExistence type="predicted"/>
<dbReference type="InterPro" id="IPR032675">
    <property type="entry name" value="LRR_dom_sf"/>
</dbReference>
<reference evidence="2" key="1">
    <citation type="journal article" date="2006" name="PLoS Biol.">
        <title>Macronuclear genome sequence of the ciliate Tetrahymena thermophila, a model eukaryote.</title>
        <authorList>
            <person name="Eisen J.A."/>
            <person name="Coyne R.S."/>
            <person name="Wu M."/>
            <person name="Wu D."/>
            <person name="Thiagarajan M."/>
            <person name="Wortman J.R."/>
            <person name="Badger J.H."/>
            <person name="Ren Q."/>
            <person name="Amedeo P."/>
            <person name="Jones K.M."/>
            <person name="Tallon L.J."/>
            <person name="Delcher A.L."/>
            <person name="Salzberg S.L."/>
            <person name="Silva J.C."/>
            <person name="Haas B.J."/>
            <person name="Majoros W.H."/>
            <person name="Farzad M."/>
            <person name="Carlton J.M."/>
            <person name="Smith R.K. Jr."/>
            <person name="Garg J."/>
            <person name="Pearlman R.E."/>
            <person name="Karrer K.M."/>
            <person name="Sun L."/>
            <person name="Manning G."/>
            <person name="Elde N.C."/>
            <person name="Turkewitz A.P."/>
            <person name="Asai D.J."/>
            <person name="Wilkes D.E."/>
            <person name="Wang Y."/>
            <person name="Cai H."/>
            <person name="Collins K."/>
            <person name="Stewart B.A."/>
            <person name="Lee S.R."/>
            <person name="Wilamowska K."/>
            <person name="Weinberg Z."/>
            <person name="Ruzzo W.L."/>
            <person name="Wloga D."/>
            <person name="Gaertig J."/>
            <person name="Frankel J."/>
            <person name="Tsao C.-C."/>
            <person name="Gorovsky M.A."/>
            <person name="Keeling P.J."/>
            <person name="Waller R.F."/>
            <person name="Patron N.J."/>
            <person name="Cherry J.M."/>
            <person name="Stover N.A."/>
            <person name="Krieger C.J."/>
            <person name="del Toro C."/>
            <person name="Ryder H.F."/>
            <person name="Williamson S.C."/>
            <person name="Barbeau R.A."/>
            <person name="Hamilton E.P."/>
            <person name="Orias E."/>
        </authorList>
    </citation>
    <scope>NUCLEOTIDE SEQUENCE [LARGE SCALE GENOMIC DNA]</scope>
    <source>
        <strain evidence="2">SB210</strain>
    </source>
</reference>
<evidence type="ECO:0000313" key="2">
    <source>
        <dbReference type="Proteomes" id="UP000009168"/>
    </source>
</evidence>
<dbReference type="Gene3D" id="3.80.10.10">
    <property type="entry name" value="Ribonuclease Inhibitor"/>
    <property type="match status" value="1"/>
</dbReference>
<dbReference type="Proteomes" id="UP000009168">
    <property type="component" value="Unassembled WGS sequence"/>
</dbReference>
<dbReference type="InParanoid" id="W7XKT4"/>
<dbReference type="KEGG" id="tet:TTHERM_000091489"/>
<dbReference type="AlphaFoldDB" id="W7XKT4"/>
<dbReference type="OrthoDB" id="10034042at2759"/>
<gene>
    <name evidence="1" type="ORF">TTHERM_000091489</name>
</gene>
<name>W7XKT4_TETTS</name>
<keyword evidence="2" id="KW-1185">Reference proteome</keyword>
<sequence>MKQSHNQQWNKISQLQNLRKIDLDFSDMIFESDDITMLAYMLSQANGLKQLHLQFDQSSLNNQSLVELGSILKKLQNLNSFQFSALNSLFTEKGIISLCESLLNCFSLKIVKINIEQVKIYKVYSLLPRSSAFLQDTKKFKIYSKKLKIILLLFIQHKIYSQNLLNLINNNLKGQKFQIFYIYLLIIIQEPQCLRAFRKVIQTFELKVLMVQEQHLLQNT</sequence>